<dbReference type="AlphaFoldDB" id="A0A378QY49"/>
<dbReference type="Pfam" id="PF07591">
    <property type="entry name" value="PT-HINT"/>
    <property type="match status" value="1"/>
</dbReference>
<reference evidence="1 2" key="1">
    <citation type="submission" date="2018-06" db="EMBL/GenBank/DDBJ databases">
        <authorList>
            <consortium name="Pathogen Informatics"/>
            <person name="Doyle S."/>
        </authorList>
    </citation>
    <scope>NUCLEOTIDE SEQUENCE [LARGE SCALE GENOMIC DNA]</scope>
    <source>
        <strain evidence="1 2">NCTC12877</strain>
    </source>
</reference>
<dbReference type="Gene3D" id="2.170.16.10">
    <property type="entry name" value="Hedgehog/Intein (Hint) domain"/>
    <property type="match status" value="1"/>
</dbReference>
<sequence>MILLDRNNQEVEVISQYLLPNHTDTVYNIEVDDFHTYHVGRLGVWVHNDECCGVDVKTSPLPVAEAKRSDKINEIYKSNPKHTLGQTGNRPNAGIEPRNSFELFEESKIIGKQRFSVDENGDIHRFMNSNSPDGWHWAGSTADKSAPLQLTNEQKATLKKLFPEHKSNKRLK</sequence>
<proteinExistence type="predicted"/>
<protein>
    <submittedName>
        <fullName evidence="1">Protein of uncharacterized function (DUF1557)</fullName>
    </submittedName>
</protein>
<dbReference type="Proteomes" id="UP000254065">
    <property type="component" value="Unassembled WGS sequence"/>
</dbReference>
<organism evidence="1 2">
    <name type="scientific">Moraxella caprae</name>
    <dbReference type="NCBI Taxonomy" id="90240"/>
    <lineage>
        <taxon>Bacteria</taxon>
        <taxon>Pseudomonadati</taxon>
        <taxon>Pseudomonadota</taxon>
        <taxon>Gammaproteobacteria</taxon>
        <taxon>Moraxellales</taxon>
        <taxon>Moraxellaceae</taxon>
        <taxon>Moraxella</taxon>
    </lineage>
</organism>
<keyword evidence="2" id="KW-1185">Reference proteome</keyword>
<evidence type="ECO:0000313" key="2">
    <source>
        <dbReference type="Proteomes" id="UP000254065"/>
    </source>
</evidence>
<dbReference type="STRING" id="1122244.GCA_000426885_02452"/>
<dbReference type="EMBL" id="UGQB01000004">
    <property type="protein sequence ID" value="STZ07718.1"/>
    <property type="molecule type" value="Genomic_DNA"/>
</dbReference>
<gene>
    <name evidence="1" type="ORF">NCTC12877_00695</name>
</gene>
<name>A0A378QY49_9GAMM</name>
<accession>A0A378QY49</accession>
<evidence type="ECO:0000313" key="1">
    <source>
        <dbReference type="EMBL" id="STZ07718.1"/>
    </source>
</evidence>